<name>A0ACB9JN42_9ASTR</name>
<evidence type="ECO:0000313" key="2">
    <source>
        <dbReference type="Proteomes" id="UP001056120"/>
    </source>
</evidence>
<gene>
    <name evidence="1" type="ORF">L1987_09317</name>
</gene>
<dbReference type="Proteomes" id="UP001056120">
    <property type="component" value="Linkage Group LG03"/>
</dbReference>
<proteinExistence type="predicted"/>
<evidence type="ECO:0000313" key="1">
    <source>
        <dbReference type="EMBL" id="KAI3821745.1"/>
    </source>
</evidence>
<comment type="caution">
    <text evidence="1">The sequence shown here is derived from an EMBL/GenBank/DDBJ whole genome shotgun (WGS) entry which is preliminary data.</text>
</comment>
<accession>A0ACB9JN42</accession>
<sequence>MCVKTHLPDEEGQKSKWVNMYSGFAPLVAREYSGLVVDVHNWLTQRSNTHWEEIVGSSEKIQRRWDKQEDWRWLR</sequence>
<keyword evidence="2" id="KW-1185">Reference proteome</keyword>
<organism evidence="1 2">
    <name type="scientific">Smallanthus sonchifolius</name>
    <dbReference type="NCBI Taxonomy" id="185202"/>
    <lineage>
        <taxon>Eukaryota</taxon>
        <taxon>Viridiplantae</taxon>
        <taxon>Streptophyta</taxon>
        <taxon>Embryophyta</taxon>
        <taxon>Tracheophyta</taxon>
        <taxon>Spermatophyta</taxon>
        <taxon>Magnoliopsida</taxon>
        <taxon>eudicotyledons</taxon>
        <taxon>Gunneridae</taxon>
        <taxon>Pentapetalae</taxon>
        <taxon>asterids</taxon>
        <taxon>campanulids</taxon>
        <taxon>Asterales</taxon>
        <taxon>Asteraceae</taxon>
        <taxon>Asteroideae</taxon>
        <taxon>Heliantheae alliance</taxon>
        <taxon>Millerieae</taxon>
        <taxon>Smallanthus</taxon>
    </lineage>
</organism>
<dbReference type="EMBL" id="CM042020">
    <property type="protein sequence ID" value="KAI3821745.1"/>
    <property type="molecule type" value="Genomic_DNA"/>
</dbReference>
<reference evidence="1 2" key="2">
    <citation type="journal article" date="2022" name="Mol. Ecol. Resour.">
        <title>The genomes of chicory, endive, great burdock and yacon provide insights into Asteraceae paleo-polyploidization history and plant inulin production.</title>
        <authorList>
            <person name="Fan W."/>
            <person name="Wang S."/>
            <person name="Wang H."/>
            <person name="Wang A."/>
            <person name="Jiang F."/>
            <person name="Liu H."/>
            <person name="Zhao H."/>
            <person name="Xu D."/>
            <person name="Zhang Y."/>
        </authorList>
    </citation>
    <scope>NUCLEOTIDE SEQUENCE [LARGE SCALE GENOMIC DNA]</scope>
    <source>
        <strain evidence="2">cv. Yunnan</strain>
        <tissue evidence="1">Leaves</tissue>
    </source>
</reference>
<protein>
    <submittedName>
        <fullName evidence="1">Uncharacterized protein</fullName>
    </submittedName>
</protein>
<reference evidence="2" key="1">
    <citation type="journal article" date="2022" name="Mol. Ecol. Resour.">
        <title>The genomes of chicory, endive, great burdock and yacon provide insights into Asteraceae palaeo-polyploidization history and plant inulin production.</title>
        <authorList>
            <person name="Fan W."/>
            <person name="Wang S."/>
            <person name="Wang H."/>
            <person name="Wang A."/>
            <person name="Jiang F."/>
            <person name="Liu H."/>
            <person name="Zhao H."/>
            <person name="Xu D."/>
            <person name="Zhang Y."/>
        </authorList>
    </citation>
    <scope>NUCLEOTIDE SEQUENCE [LARGE SCALE GENOMIC DNA]</scope>
    <source>
        <strain evidence="2">cv. Yunnan</strain>
    </source>
</reference>